<protein>
    <submittedName>
        <fullName evidence="2">Uncharacterized protein</fullName>
    </submittedName>
</protein>
<dbReference type="AlphaFoldDB" id="A0A4C1TY14"/>
<accession>A0A4C1TY14</accession>
<proteinExistence type="predicted"/>
<name>A0A4C1TY14_EUMVA</name>
<feature type="compositionally biased region" description="Pro residues" evidence="1">
    <location>
        <begin position="118"/>
        <end position="134"/>
    </location>
</feature>
<evidence type="ECO:0000313" key="3">
    <source>
        <dbReference type="Proteomes" id="UP000299102"/>
    </source>
</evidence>
<evidence type="ECO:0000313" key="2">
    <source>
        <dbReference type="EMBL" id="GBP18939.1"/>
    </source>
</evidence>
<sequence>MRPVTIPSSAHLPARGTLAHARPRPHADRRHSTHSLVRARVAAGGGRAGGGGGAGRLRALTRVLLCTVGCVRQLDPRNHGAGGAAQQIRRPVQQGRAPQSRSRCRGACSTAGRAGAPSPGPARPLAPHAPPPPAGALSSRVWFVRLHTMPVATL</sequence>
<organism evidence="2 3">
    <name type="scientific">Eumeta variegata</name>
    <name type="common">Bagworm moth</name>
    <name type="synonym">Eumeta japonica</name>
    <dbReference type="NCBI Taxonomy" id="151549"/>
    <lineage>
        <taxon>Eukaryota</taxon>
        <taxon>Metazoa</taxon>
        <taxon>Ecdysozoa</taxon>
        <taxon>Arthropoda</taxon>
        <taxon>Hexapoda</taxon>
        <taxon>Insecta</taxon>
        <taxon>Pterygota</taxon>
        <taxon>Neoptera</taxon>
        <taxon>Endopterygota</taxon>
        <taxon>Lepidoptera</taxon>
        <taxon>Glossata</taxon>
        <taxon>Ditrysia</taxon>
        <taxon>Tineoidea</taxon>
        <taxon>Psychidae</taxon>
        <taxon>Oiketicinae</taxon>
        <taxon>Eumeta</taxon>
    </lineage>
</organism>
<feature type="compositionally biased region" description="Basic residues" evidence="1">
    <location>
        <begin position="21"/>
        <end position="33"/>
    </location>
</feature>
<dbReference type="EMBL" id="BGZK01000102">
    <property type="protein sequence ID" value="GBP18939.1"/>
    <property type="molecule type" value="Genomic_DNA"/>
</dbReference>
<dbReference type="Proteomes" id="UP000299102">
    <property type="component" value="Unassembled WGS sequence"/>
</dbReference>
<comment type="caution">
    <text evidence="2">The sequence shown here is derived from an EMBL/GenBank/DDBJ whole genome shotgun (WGS) entry which is preliminary data.</text>
</comment>
<reference evidence="2 3" key="1">
    <citation type="journal article" date="2019" name="Commun. Biol.">
        <title>The bagworm genome reveals a unique fibroin gene that provides high tensile strength.</title>
        <authorList>
            <person name="Kono N."/>
            <person name="Nakamura H."/>
            <person name="Ohtoshi R."/>
            <person name="Tomita M."/>
            <person name="Numata K."/>
            <person name="Arakawa K."/>
        </authorList>
    </citation>
    <scope>NUCLEOTIDE SEQUENCE [LARGE SCALE GENOMIC DNA]</scope>
</reference>
<feature type="region of interest" description="Disordered" evidence="1">
    <location>
        <begin position="76"/>
        <end position="134"/>
    </location>
</feature>
<evidence type="ECO:0000256" key="1">
    <source>
        <dbReference type="SAM" id="MobiDB-lite"/>
    </source>
</evidence>
<keyword evidence="3" id="KW-1185">Reference proteome</keyword>
<gene>
    <name evidence="2" type="ORF">EVAR_20471_1</name>
</gene>
<feature type="region of interest" description="Disordered" evidence="1">
    <location>
        <begin position="1"/>
        <end position="35"/>
    </location>
</feature>